<evidence type="ECO:0000313" key="2">
    <source>
        <dbReference type="Proteomes" id="UP000192472"/>
    </source>
</evidence>
<organism evidence="1 2">
    <name type="scientific">Reichenbachiella faecimaris</name>
    <dbReference type="NCBI Taxonomy" id="692418"/>
    <lineage>
        <taxon>Bacteria</taxon>
        <taxon>Pseudomonadati</taxon>
        <taxon>Bacteroidota</taxon>
        <taxon>Cytophagia</taxon>
        <taxon>Cytophagales</taxon>
        <taxon>Reichenbachiellaceae</taxon>
        <taxon>Reichenbachiella</taxon>
    </lineage>
</organism>
<proteinExistence type="predicted"/>
<protein>
    <submittedName>
        <fullName evidence="1">SnoaL-like domain-containing protein</fullName>
    </submittedName>
</protein>
<dbReference type="AlphaFoldDB" id="A0A1W2G6Y8"/>
<keyword evidence="2" id="KW-1185">Reference proteome</keyword>
<gene>
    <name evidence="1" type="ORF">SAMN04488029_0785</name>
</gene>
<reference evidence="1 2" key="1">
    <citation type="submission" date="2017-04" db="EMBL/GenBank/DDBJ databases">
        <authorList>
            <person name="Afonso C.L."/>
            <person name="Miller P.J."/>
            <person name="Scott M.A."/>
            <person name="Spackman E."/>
            <person name="Goraichik I."/>
            <person name="Dimitrov K.M."/>
            <person name="Suarez D.L."/>
            <person name="Swayne D.E."/>
        </authorList>
    </citation>
    <scope>NUCLEOTIDE SEQUENCE [LARGE SCALE GENOMIC DNA]</scope>
    <source>
        <strain evidence="1 2">DSM 26133</strain>
    </source>
</reference>
<dbReference type="Proteomes" id="UP000192472">
    <property type="component" value="Unassembled WGS sequence"/>
</dbReference>
<dbReference type="SUPFAM" id="SSF54427">
    <property type="entry name" value="NTF2-like"/>
    <property type="match status" value="1"/>
</dbReference>
<name>A0A1W2G6Y8_REIFA</name>
<evidence type="ECO:0000313" key="1">
    <source>
        <dbReference type="EMBL" id="SMD32440.1"/>
    </source>
</evidence>
<sequence length="162" mass="18753">MVIFSDPKTIYLSLMNKSPLAQWHQMLETKDISLLEQIIDDNCVFHSPIVFKPQEGRRLTLMYLTAAFQMFNEAVYFKYIKKIVQEQNAMLEFNAEIDGILIDGIDLITWSDAGQITEFKVMVRPLKAIDLIKEKMLAQLTNMSTMDKLKLKGGMLWDKLKS</sequence>
<accession>A0A1W2G6Y8</accession>
<dbReference type="Gene3D" id="3.10.450.50">
    <property type="match status" value="1"/>
</dbReference>
<dbReference type="STRING" id="692418.SAMN04488029_0785"/>
<dbReference type="EMBL" id="FWYF01000001">
    <property type="protein sequence ID" value="SMD32440.1"/>
    <property type="molecule type" value="Genomic_DNA"/>
</dbReference>
<dbReference type="InterPro" id="IPR032710">
    <property type="entry name" value="NTF2-like_dom_sf"/>
</dbReference>